<keyword evidence="2" id="KW-1185">Reference proteome</keyword>
<evidence type="ECO:0000313" key="1">
    <source>
        <dbReference type="EMBL" id="TXR53342.1"/>
    </source>
</evidence>
<organism evidence="1 2">
    <name type="scientific">Reinekea thalattae</name>
    <dbReference type="NCBI Taxonomy" id="2593301"/>
    <lineage>
        <taxon>Bacteria</taxon>
        <taxon>Pseudomonadati</taxon>
        <taxon>Pseudomonadota</taxon>
        <taxon>Gammaproteobacteria</taxon>
        <taxon>Oceanospirillales</taxon>
        <taxon>Saccharospirillaceae</taxon>
        <taxon>Reinekea</taxon>
    </lineage>
</organism>
<dbReference type="PANTHER" id="PTHR45947:SF3">
    <property type="entry name" value="SULFOQUINOVOSYL TRANSFERASE SQD2"/>
    <property type="match status" value="1"/>
</dbReference>
<dbReference type="Proteomes" id="UP000321764">
    <property type="component" value="Unassembled WGS sequence"/>
</dbReference>
<comment type="caution">
    <text evidence="1">The sequence shown here is derived from an EMBL/GenBank/DDBJ whole genome shotgun (WGS) entry which is preliminary data.</text>
</comment>
<dbReference type="GO" id="GO:0016757">
    <property type="term" value="F:glycosyltransferase activity"/>
    <property type="evidence" value="ECO:0007669"/>
    <property type="project" value="TreeGrafter"/>
</dbReference>
<keyword evidence="1" id="KW-0808">Transferase</keyword>
<dbReference type="SUPFAM" id="SSF53756">
    <property type="entry name" value="UDP-Glycosyltransferase/glycogen phosphorylase"/>
    <property type="match status" value="1"/>
</dbReference>
<dbReference type="AlphaFoldDB" id="A0A5C8Z5U8"/>
<gene>
    <name evidence="1" type="ORF">FME95_01865</name>
</gene>
<dbReference type="OrthoDB" id="6194329at2"/>
<dbReference type="CDD" id="cd03801">
    <property type="entry name" value="GT4_PimA-like"/>
    <property type="match status" value="1"/>
</dbReference>
<sequence>MKEIYIYQRVLPHYRIHFFDALHASLLSQGVKLYVVAGFEKSGSVPKTVEINRPWVIYRGNKYISFLGKEIVVQSVLFRSLKRGSVVIVEQSNRLVINYLFWLLRKLKFIKMGLWGHGKNFQSRNPNGFLECFKKRFSLSFDWWFAYTDLGKRIFWEAGCPKDKVTVVYNSIDLGCFNDIQRYREGEVLDFVKFKVSIGDDVGIYCGGMYTEKDLPFLIESIELVKKHRPGFKMIFIGDGPDAYSVKGFSESNDWSIWLGEISGEDRVKYFAYAKVFLMPGLVGLAILDSFASGVPMITTDVAYHSPEIEYLVNDVNGLKVPHNIEAYSDGVISVLANKEFHDRLVTGCIESTSKYSLQNMVNNFANGIQRLVLE</sequence>
<dbReference type="PANTHER" id="PTHR45947">
    <property type="entry name" value="SULFOQUINOVOSYL TRANSFERASE SQD2"/>
    <property type="match status" value="1"/>
</dbReference>
<dbReference type="RefSeq" id="WP_147712628.1">
    <property type="nucleotide sequence ID" value="NZ_VKAD01000001.1"/>
</dbReference>
<dbReference type="EMBL" id="VKAD01000001">
    <property type="protein sequence ID" value="TXR53342.1"/>
    <property type="molecule type" value="Genomic_DNA"/>
</dbReference>
<dbReference type="Pfam" id="PF13692">
    <property type="entry name" value="Glyco_trans_1_4"/>
    <property type="match status" value="1"/>
</dbReference>
<dbReference type="Gene3D" id="3.40.50.2000">
    <property type="entry name" value="Glycogen Phosphorylase B"/>
    <property type="match status" value="2"/>
</dbReference>
<evidence type="ECO:0000313" key="2">
    <source>
        <dbReference type="Proteomes" id="UP000321764"/>
    </source>
</evidence>
<name>A0A5C8Z5U8_9GAMM</name>
<dbReference type="InterPro" id="IPR050194">
    <property type="entry name" value="Glycosyltransferase_grp1"/>
</dbReference>
<proteinExistence type="predicted"/>
<protein>
    <submittedName>
        <fullName evidence="1">Glycosyltransferase family 4 protein</fullName>
    </submittedName>
</protein>
<accession>A0A5C8Z5U8</accession>
<reference evidence="1 2" key="1">
    <citation type="submission" date="2019-07" db="EMBL/GenBank/DDBJ databases">
        <title>Reinekea sp. strain SSH23 genome sequencing and assembly.</title>
        <authorList>
            <person name="Kim I."/>
        </authorList>
    </citation>
    <scope>NUCLEOTIDE SEQUENCE [LARGE SCALE GENOMIC DNA]</scope>
    <source>
        <strain evidence="1 2">SSH23</strain>
    </source>
</reference>